<evidence type="ECO:0000256" key="9">
    <source>
        <dbReference type="PIRSR" id="PIRSR601233-2"/>
    </source>
</evidence>
<evidence type="ECO:0000256" key="4">
    <source>
        <dbReference type="ARBA" id="ARBA00022800"/>
    </source>
</evidence>
<keyword evidence="2 10" id="KW-0479">Metal-binding</keyword>
<dbReference type="InterPro" id="IPR036025">
    <property type="entry name" value="RtcB-like_sf"/>
</dbReference>
<feature type="binding site" evidence="9">
    <location>
        <position position="470"/>
    </location>
    <ligand>
        <name>GMP</name>
        <dbReference type="ChEBI" id="CHEBI:58115"/>
    </ligand>
</feature>
<evidence type="ECO:0000256" key="8">
    <source>
        <dbReference type="PIRSR" id="PIRSR601233-1"/>
    </source>
</evidence>
<keyword evidence="4" id="KW-0692">RNA repair</keyword>
<organism evidence="12 13">
    <name type="scientific">Paenibacillus thalictri</name>
    <dbReference type="NCBI Taxonomy" id="2527873"/>
    <lineage>
        <taxon>Bacteria</taxon>
        <taxon>Bacillati</taxon>
        <taxon>Bacillota</taxon>
        <taxon>Bacilli</taxon>
        <taxon>Bacillales</taxon>
        <taxon>Paenibacillaceae</taxon>
        <taxon>Paenibacillus</taxon>
    </lineage>
</organism>
<evidence type="ECO:0000256" key="3">
    <source>
        <dbReference type="ARBA" id="ARBA00022741"/>
    </source>
</evidence>
<keyword evidence="1 11" id="KW-0436">Ligase</keyword>
<feature type="binding site" evidence="9">
    <location>
        <begin position="321"/>
        <end position="322"/>
    </location>
    <ligand>
        <name>GMP</name>
        <dbReference type="ChEBI" id="CHEBI:58115"/>
    </ligand>
</feature>
<dbReference type="GO" id="GO:0003972">
    <property type="term" value="F:RNA ligase (ATP) activity"/>
    <property type="evidence" value="ECO:0007669"/>
    <property type="project" value="TreeGrafter"/>
</dbReference>
<dbReference type="GO" id="GO:0006396">
    <property type="term" value="P:RNA processing"/>
    <property type="evidence" value="ECO:0007669"/>
    <property type="project" value="InterPro"/>
</dbReference>
<comment type="cofactor">
    <cofactor evidence="10 11">
        <name>Mn(2+)</name>
        <dbReference type="ChEBI" id="CHEBI:29035"/>
    </cofactor>
    <text evidence="10 11">Binds 2 manganese ions per subunit.</text>
</comment>
<comment type="caution">
    <text evidence="12">The sequence shown here is derived from an EMBL/GenBank/DDBJ whole genome shotgun (WGS) entry which is preliminary data.</text>
</comment>
<dbReference type="RefSeq" id="WP_131012415.1">
    <property type="nucleotide sequence ID" value="NZ_SIRE01000004.1"/>
</dbReference>
<feature type="binding site" evidence="10">
    <location>
        <position position="321"/>
    </location>
    <ligand>
        <name>Mn(2+)</name>
        <dbReference type="ChEBI" id="CHEBI:29035"/>
        <label>2</label>
    </ligand>
</feature>
<feature type="binding site" evidence="9">
    <location>
        <begin position="366"/>
        <end position="369"/>
    </location>
    <ligand>
        <name>GMP</name>
        <dbReference type="ChEBI" id="CHEBI:58115"/>
    </ligand>
</feature>
<comment type="catalytic activity">
    <reaction evidence="7">
        <text>a 3'-end 3'-phospho-ribonucleotide-RNA + a 5'-end dephospho-ribonucleoside-RNA + GTP = a ribonucleotidyl-ribonucleotide-RNA + GMP + diphosphate</text>
        <dbReference type="Rhea" id="RHEA:68076"/>
        <dbReference type="Rhea" id="RHEA-COMP:10463"/>
        <dbReference type="Rhea" id="RHEA-COMP:13936"/>
        <dbReference type="Rhea" id="RHEA-COMP:17355"/>
        <dbReference type="ChEBI" id="CHEBI:33019"/>
        <dbReference type="ChEBI" id="CHEBI:37565"/>
        <dbReference type="ChEBI" id="CHEBI:58115"/>
        <dbReference type="ChEBI" id="CHEBI:83062"/>
        <dbReference type="ChEBI" id="CHEBI:138284"/>
        <dbReference type="ChEBI" id="CHEBI:173118"/>
        <dbReference type="EC" id="6.5.1.8"/>
    </reaction>
</comment>
<reference evidence="12 13" key="1">
    <citation type="submission" date="2019-02" db="EMBL/GenBank/DDBJ databases">
        <title>Paenibacillus sp. nov., isolated from surface-sterilized tissue of Thalictrum simplex L.</title>
        <authorList>
            <person name="Tuo L."/>
        </authorList>
    </citation>
    <scope>NUCLEOTIDE SEQUENCE [LARGE SCALE GENOMIC DNA]</scope>
    <source>
        <strain evidence="12 13">N2SHLJ1</strain>
    </source>
</reference>
<comment type="similarity">
    <text evidence="11">Belongs to the RtcB family.</text>
</comment>
<dbReference type="SUPFAM" id="SSF103365">
    <property type="entry name" value="Hypothetical protein PH1602"/>
    <property type="match status" value="1"/>
</dbReference>
<feature type="binding site" evidence="10">
    <location>
        <position position="83"/>
    </location>
    <ligand>
        <name>Mn(2+)</name>
        <dbReference type="ChEBI" id="CHEBI:29035"/>
        <label>1</label>
    </ligand>
</feature>
<dbReference type="InterPro" id="IPR001233">
    <property type="entry name" value="RtcB"/>
</dbReference>
<dbReference type="GO" id="GO:0005525">
    <property type="term" value="F:GTP binding"/>
    <property type="evidence" value="ECO:0007669"/>
    <property type="project" value="UniProtKB-KW"/>
</dbReference>
<dbReference type="GO" id="GO:0042245">
    <property type="term" value="P:RNA repair"/>
    <property type="evidence" value="ECO:0007669"/>
    <property type="project" value="UniProtKB-KW"/>
</dbReference>
<dbReference type="GO" id="GO:0046872">
    <property type="term" value="F:metal ion binding"/>
    <property type="evidence" value="ECO:0007669"/>
    <property type="project" value="UniProtKB-UniRule"/>
</dbReference>
<protein>
    <recommendedName>
        <fullName evidence="11">tRNA-splicing ligase RtcB</fullName>
        <ecNumber evidence="11">6.5.1.-</ecNumber>
    </recommendedName>
</protein>
<feature type="binding site" evidence="10">
    <location>
        <position position="230"/>
    </location>
    <ligand>
        <name>Mn(2+)</name>
        <dbReference type="ChEBI" id="CHEBI:29035"/>
        <label>2</label>
    </ligand>
</feature>
<dbReference type="Gene3D" id="3.90.1860.10">
    <property type="entry name" value="tRNA-splicing ligase RtcB"/>
    <property type="match status" value="1"/>
</dbReference>
<feature type="active site" description="GMP-histidine intermediate" evidence="8">
    <location>
        <position position="391"/>
    </location>
</feature>
<comment type="subunit">
    <text evidence="11">Monomer.</text>
</comment>
<dbReference type="EC" id="6.5.1.-" evidence="11"/>
<evidence type="ECO:0000256" key="11">
    <source>
        <dbReference type="RuleBase" id="RU371113"/>
    </source>
</evidence>
<keyword evidence="5 9" id="KW-0342">GTP-binding</keyword>
<evidence type="ECO:0000256" key="7">
    <source>
        <dbReference type="ARBA" id="ARBA00047746"/>
    </source>
</evidence>
<keyword evidence="3 9" id="KW-0547">Nucleotide-binding</keyword>
<evidence type="ECO:0000256" key="6">
    <source>
        <dbReference type="ARBA" id="ARBA00023211"/>
    </source>
</evidence>
<keyword evidence="13" id="KW-1185">Reference proteome</keyword>
<feature type="binding site" evidence="9">
    <location>
        <begin position="391"/>
        <end position="394"/>
    </location>
    <ligand>
        <name>GMP</name>
        <dbReference type="ChEBI" id="CHEBI:58115"/>
    </ligand>
</feature>
<gene>
    <name evidence="11" type="primary">rtcB</name>
    <name evidence="12" type="ORF">EYB31_06215</name>
</gene>
<dbReference type="PANTHER" id="PTHR11118:SF1">
    <property type="entry name" value="RNA-SPLICING LIGASE RTCB HOMOLOG"/>
    <property type="match status" value="1"/>
</dbReference>
<evidence type="ECO:0000256" key="1">
    <source>
        <dbReference type="ARBA" id="ARBA00022598"/>
    </source>
</evidence>
<dbReference type="PANTHER" id="PTHR11118">
    <property type="entry name" value="RNA-SPLICING LIGASE RTCB HOMOLOG"/>
    <property type="match status" value="1"/>
</dbReference>
<dbReference type="OrthoDB" id="9802323at2"/>
<dbReference type="AlphaFoldDB" id="A0A4Q9DY46"/>
<proteinExistence type="inferred from homology"/>
<name>A0A4Q9DY46_9BACL</name>
<dbReference type="EMBL" id="SIRE01000004">
    <property type="protein sequence ID" value="TBL80813.1"/>
    <property type="molecule type" value="Genomic_DNA"/>
</dbReference>
<dbReference type="Pfam" id="PF01139">
    <property type="entry name" value="RtcB"/>
    <property type="match status" value="1"/>
</dbReference>
<feature type="binding site" evidence="9">
    <location>
        <position position="373"/>
    </location>
    <ligand>
        <name>GMP</name>
        <dbReference type="ChEBI" id="CHEBI:58115"/>
    </ligand>
</feature>
<feature type="binding site" evidence="9">
    <location>
        <begin position="197"/>
        <end position="201"/>
    </location>
    <ligand>
        <name>GMP</name>
        <dbReference type="ChEBI" id="CHEBI:58115"/>
    </ligand>
</feature>
<accession>A0A4Q9DY46</accession>
<evidence type="ECO:0000313" key="13">
    <source>
        <dbReference type="Proteomes" id="UP000293142"/>
    </source>
</evidence>
<sequence length="473" mass="52084">MNENYYRQVQLPSGVVHVYAGDTLFKGLDYKIFEMANNNLQIPHQVYMSYTPDVHVGVGTCIGTTAVWNAADGYVSPSIVGSDIGCGMRVHLTNLHKDDLKEVKLRRKLVKAIEKYLPVEDHARGHFSDIRLEHVVKKGLHGLPKKYIPDGYTPRKATSLTHVESSKLALDEAALDLFPEKVWHRSHRQLGTLGNGNHFAEVQFIEIAEDQREIAEAWGLFDGQVAVMIHSGSRAWGGSVSQYCGSLLAKMMRAEGLGAADPHLLFAPLDHPLARMYVNLMYSALNYAVVNRHLIAYAIREAGKDVFGSKFEMTTLYDLMHNYAWEEEHEGQAYFIHRKGATRALPAGHPANPEPYLATGHPALIPGSMGTASYIMVGSPGGRANFHSICHGAGRIRSRSATKRLITLNEFASAMKVGTDEEIVVNQKTLESILDESPQAYKDVDQIIESVVGAGLARVVAKCKPMAAVKGAK</sequence>
<evidence type="ECO:0000313" key="12">
    <source>
        <dbReference type="EMBL" id="TBL80813.1"/>
    </source>
</evidence>
<evidence type="ECO:0000256" key="2">
    <source>
        <dbReference type="ARBA" id="ARBA00022723"/>
    </source>
</evidence>
<evidence type="ECO:0000256" key="5">
    <source>
        <dbReference type="ARBA" id="ARBA00023134"/>
    </source>
</evidence>
<dbReference type="GO" id="GO:0170057">
    <property type="term" value="F:RNA ligase (GTP) activity"/>
    <property type="evidence" value="ECO:0007669"/>
    <property type="project" value="UniProtKB-EC"/>
</dbReference>
<dbReference type="Proteomes" id="UP000293142">
    <property type="component" value="Unassembled WGS sequence"/>
</dbReference>
<evidence type="ECO:0000256" key="10">
    <source>
        <dbReference type="PIRSR" id="PIRSR601233-3"/>
    </source>
</evidence>
<feature type="binding site" evidence="10">
    <location>
        <position position="198"/>
    </location>
    <ligand>
        <name>Mn(2+)</name>
        <dbReference type="ChEBI" id="CHEBI:29035"/>
        <label>1</label>
    </ligand>
</feature>
<keyword evidence="6 10" id="KW-0464">Manganese</keyword>